<feature type="region of interest" description="Disordered" evidence="2">
    <location>
        <begin position="123"/>
        <end position="181"/>
    </location>
</feature>
<dbReference type="InParanoid" id="F8Q7C8"/>
<dbReference type="OrthoDB" id="48041at2759"/>
<dbReference type="STRING" id="936435.F8Q7C8"/>
<dbReference type="PANTHER" id="PTHR13070:SF0">
    <property type="entry name" value="TRNA-SPLICING ENDONUCLEASE SUBUNIT SEN34"/>
    <property type="match status" value="1"/>
</dbReference>
<sequence>MVELESRIPLRVSNCKAYVWDVDDIATLRSKHHICGILAGTLPHLSQQNVFLGVPLLLMPEEVAFLVESELAVLVDDSVAHHDPSTSSMQRWNTQRVDDIKRQISLAQEKEVKEAATFGRAMSEDAIRKRKERESRRAQEKANTSDPTDISLFNAPSDEPSSRPNQDVSASQPPNPASSSD</sequence>
<dbReference type="AlphaFoldDB" id="F8Q7C8"/>
<evidence type="ECO:0000256" key="1">
    <source>
        <dbReference type="ARBA" id="ARBA00023239"/>
    </source>
</evidence>
<dbReference type="Proteomes" id="UP000008063">
    <property type="component" value="Unassembled WGS sequence"/>
</dbReference>
<keyword evidence="1" id="KW-0456">Lyase</keyword>
<evidence type="ECO:0000259" key="3">
    <source>
        <dbReference type="Pfam" id="PF26577"/>
    </source>
</evidence>
<dbReference type="GO" id="GO:0000379">
    <property type="term" value="P:tRNA-type intron splice site recognition and cleavage"/>
    <property type="evidence" value="ECO:0007669"/>
    <property type="project" value="TreeGrafter"/>
</dbReference>
<keyword evidence="5" id="KW-1185">Reference proteome</keyword>
<organism evidence="5">
    <name type="scientific">Serpula lacrymans var. lacrymans (strain S7.3)</name>
    <name type="common">Dry rot fungus</name>
    <dbReference type="NCBI Taxonomy" id="936435"/>
    <lineage>
        <taxon>Eukaryota</taxon>
        <taxon>Fungi</taxon>
        <taxon>Dikarya</taxon>
        <taxon>Basidiomycota</taxon>
        <taxon>Agaricomycotina</taxon>
        <taxon>Agaricomycetes</taxon>
        <taxon>Agaricomycetidae</taxon>
        <taxon>Boletales</taxon>
        <taxon>Coniophorineae</taxon>
        <taxon>Serpulaceae</taxon>
        <taxon>Serpula</taxon>
    </lineage>
</organism>
<name>F8Q7C8_SERL3</name>
<evidence type="ECO:0000313" key="5">
    <source>
        <dbReference type="Proteomes" id="UP000008063"/>
    </source>
</evidence>
<dbReference type="OMA" id="RICVANK"/>
<evidence type="ECO:0000256" key="2">
    <source>
        <dbReference type="SAM" id="MobiDB-lite"/>
    </source>
</evidence>
<feature type="domain" description="TSEN34 N-terminal" evidence="3">
    <location>
        <begin position="8"/>
        <end position="77"/>
    </location>
</feature>
<protein>
    <recommendedName>
        <fullName evidence="3">TSEN34 N-terminal domain-containing protein</fullName>
    </recommendedName>
</protein>
<dbReference type="HOGENOM" id="CLU_128013_0_0_1"/>
<accession>F8Q7C8</accession>
<dbReference type="FunCoup" id="F8Q7C8">
    <property type="interactions" value="42"/>
</dbReference>
<dbReference type="GO" id="GO:0000213">
    <property type="term" value="F:tRNA-intron lyase activity"/>
    <property type="evidence" value="ECO:0007669"/>
    <property type="project" value="TreeGrafter"/>
</dbReference>
<feature type="compositionally biased region" description="Low complexity" evidence="2">
    <location>
        <begin position="169"/>
        <end position="181"/>
    </location>
</feature>
<reference evidence="5" key="1">
    <citation type="journal article" date="2011" name="Science">
        <title>The plant cell wall-decomposing machinery underlies the functional diversity of forest fungi.</title>
        <authorList>
            <person name="Eastwood D.C."/>
            <person name="Floudas D."/>
            <person name="Binder M."/>
            <person name="Majcherczyk A."/>
            <person name="Schneider P."/>
            <person name="Aerts A."/>
            <person name="Asiegbu F.O."/>
            <person name="Baker S.E."/>
            <person name="Barry K."/>
            <person name="Bendiksby M."/>
            <person name="Blumentritt M."/>
            <person name="Coutinho P.M."/>
            <person name="Cullen D."/>
            <person name="de Vries R.P."/>
            <person name="Gathman A."/>
            <person name="Goodell B."/>
            <person name="Henrissat B."/>
            <person name="Ihrmark K."/>
            <person name="Kauserud H."/>
            <person name="Kohler A."/>
            <person name="LaButti K."/>
            <person name="Lapidus A."/>
            <person name="Lavin J.L."/>
            <person name="Lee Y.-H."/>
            <person name="Lindquist E."/>
            <person name="Lilly W."/>
            <person name="Lucas S."/>
            <person name="Morin E."/>
            <person name="Murat C."/>
            <person name="Oguiza J.A."/>
            <person name="Park J."/>
            <person name="Pisabarro A.G."/>
            <person name="Riley R."/>
            <person name="Rosling A."/>
            <person name="Salamov A."/>
            <person name="Schmidt O."/>
            <person name="Schmutz J."/>
            <person name="Skrede I."/>
            <person name="Stenlid J."/>
            <person name="Wiebenga A."/>
            <person name="Xie X."/>
            <person name="Kuees U."/>
            <person name="Hibbett D.S."/>
            <person name="Hoffmeister D."/>
            <person name="Hoegberg N."/>
            <person name="Martin F."/>
            <person name="Grigoriev I.V."/>
            <person name="Watkinson S.C."/>
        </authorList>
    </citation>
    <scope>NUCLEOTIDE SEQUENCE [LARGE SCALE GENOMIC DNA]</scope>
    <source>
        <strain evidence="5">strain S7.3</strain>
    </source>
</reference>
<evidence type="ECO:0000313" key="4">
    <source>
        <dbReference type="EMBL" id="EGN95466.1"/>
    </source>
</evidence>
<dbReference type="PANTHER" id="PTHR13070">
    <property type="entry name" value="TRNA-SPLICING ENDONUCLEASE SUBUNIT SEN34-RELATED"/>
    <property type="match status" value="1"/>
</dbReference>
<feature type="non-terminal residue" evidence="4">
    <location>
        <position position="181"/>
    </location>
</feature>
<dbReference type="InterPro" id="IPR059049">
    <property type="entry name" value="TSEN34_N"/>
</dbReference>
<feature type="compositionally biased region" description="Basic and acidic residues" evidence="2">
    <location>
        <begin position="123"/>
        <end position="140"/>
    </location>
</feature>
<dbReference type="Pfam" id="PF26577">
    <property type="entry name" value="TSEN34_N"/>
    <property type="match status" value="1"/>
</dbReference>
<gene>
    <name evidence="4" type="ORF">SERLA73DRAFT_186486</name>
</gene>
<proteinExistence type="predicted"/>
<dbReference type="EMBL" id="GL945485">
    <property type="protein sequence ID" value="EGN95466.1"/>
    <property type="molecule type" value="Genomic_DNA"/>
</dbReference>